<dbReference type="EMBL" id="AJWY01003164">
    <property type="protein sequence ID" value="EKC76188.1"/>
    <property type="molecule type" value="Genomic_DNA"/>
</dbReference>
<name>K1U1R8_9ZZZZ</name>
<feature type="domain" description="Glycosyl hydrolase family 95 catalytic" evidence="2">
    <location>
        <begin position="135"/>
        <end position="232"/>
    </location>
</feature>
<dbReference type="Gene3D" id="2.70.98.50">
    <property type="entry name" value="putative glycoside hydrolase family protein from bacillus halodurans"/>
    <property type="match status" value="1"/>
</dbReference>
<feature type="non-terminal residue" evidence="3">
    <location>
        <position position="232"/>
    </location>
</feature>
<dbReference type="PANTHER" id="PTHR31084">
    <property type="entry name" value="ALPHA-L-FUCOSIDASE 2"/>
    <property type="match status" value="1"/>
</dbReference>
<dbReference type="InterPro" id="IPR054363">
    <property type="entry name" value="GH95_cat"/>
</dbReference>
<gene>
    <name evidence="3" type="ORF">LEA_04833</name>
</gene>
<organism evidence="3">
    <name type="scientific">human gut metagenome</name>
    <dbReference type="NCBI Taxonomy" id="408170"/>
    <lineage>
        <taxon>unclassified sequences</taxon>
        <taxon>metagenomes</taxon>
        <taxon>organismal metagenomes</taxon>
    </lineage>
</organism>
<proteinExistence type="predicted"/>
<sequence>MDAGTLYVRFTVGGAHYAREAFVSYPDGVFVLRLTTDAPQGLSLRCRLDRKRREETGHLDDATIYFTGDSDGIGFAAAVRLAEHDGGTVRAVGDTLLLRGAKSATFLLAAATTYREAEPLQAVTACLVAAAKRGYMVLKERYTEDICKNFHACCLTLATDPSLEALPTDERLRRAAAQPDPGLDALYFQYGRWLLFAASRPGSLPANLQGVWNDSFFPPWDSKYTININTEM</sequence>
<feature type="domain" description="Glycosyl hydrolase family 95 N-terminal" evidence="1">
    <location>
        <begin position="1"/>
        <end position="116"/>
    </location>
</feature>
<dbReference type="GO" id="GO:0004560">
    <property type="term" value="F:alpha-L-fucosidase activity"/>
    <property type="evidence" value="ECO:0007669"/>
    <property type="project" value="TreeGrafter"/>
</dbReference>
<dbReference type="SUPFAM" id="SSF48208">
    <property type="entry name" value="Six-hairpin glycosidases"/>
    <property type="match status" value="1"/>
</dbReference>
<reference evidence="3" key="1">
    <citation type="journal article" date="2013" name="Environ. Microbiol.">
        <title>Microbiota from the distal guts of lean and obese adolescents exhibit partial functional redundancy besides clear differences in community structure.</title>
        <authorList>
            <person name="Ferrer M."/>
            <person name="Ruiz A."/>
            <person name="Lanza F."/>
            <person name="Haange S.B."/>
            <person name="Oberbach A."/>
            <person name="Till H."/>
            <person name="Bargiela R."/>
            <person name="Campoy C."/>
            <person name="Segura M.T."/>
            <person name="Richter M."/>
            <person name="von Bergen M."/>
            <person name="Seifert J."/>
            <person name="Suarez A."/>
        </authorList>
    </citation>
    <scope>NUCLEOTIDE SEQUENCE</scope>
</reference>
<dbReference type="GO" id="GO:0005975">
    <property type="term" value="P:carbohydrate metabolic process"/>
    <property type="evidence" value="ECO:0007669"/>
    <property type="project" value="InterPro"/>
</dbReference>
<comment type="caution">
    <text evidence="3">The sequence shown here is derived from an EMBL/GenBank/DDBJ whole genome shotgun (WGS) entry which is preliminary data.</text>
</comment>
<evidence type="ECO:0000259" key="2">
    <source>
        <dbReference type="Pfam" id="PF22124"/>
    </source>
</evidence>
<protein>
    <submittedName>
        <fullName evidence="3">Alpha-L-fucosidase</fullName>
    </submittedName>
</protein>
<dbReference type="InterPro" id="IPR027414">
    <property type="entry name" value="GH95_N_dom"/>
</dbReference>
<evidence type="ECO:0000259" key="1">
    <source>
        <dbReference type="Pfam" id="PF14498"/>
    </source>
</evidence>
<dbReference type="AlphaFoldDB" id="K1U1R8"/>
<dbReference type="PANTHER" id="PTHR31084:SF0">
    <property type="entry name" value="ALPHA-L-FUCOSIDASE 2"/>
    <property type="match status" value="1"/>
</dbReference>
<accession>K1U1R8</accession>
<dbReference type="Pfam" id="PF14498">
    <property type="entry name" value="Glyco_hyd_65N_2"/>
    <property type="match status" value="1"/>
</dbReference>
<dbReference type="InterPro" id="IPR008928">
    <property type="entry name" value="6-hairpin_glycosidase_sf"/>
</dbReference>
<dbReference type="Pfam" id="PF22124">
    <property type="entry name" value="Glyco_hydro_95_cat"/>
    <property type="match status" value="1"/>
</dbReference>
<evidence type="ECO:0000313" key="3">
    <source>
        <dbReference type="EMBL" id="EKC76188.1"/>
    </source>
</evidence>